<dbReference type="PANTHER" id="PTHR37299:SF1">
    <property type="entry name" value="STAGE 0 SPORULATION PROTEIN A HOMOLOG"/>
    <property type="match status" value="1"/>
</dbReference>
<evidence type="ECO:0000259" key="2">
    <source>
        <dbReference type="PROSITE" id="PS50110"/>
    </source>
</evidence>
<dbReference type="PANTHER" id="PTHR37299">
    <property type="entry name" value="TRANSCRIPTIONAL REGULATOR-RELATED"/>
    <property type="match status" value="1"/>
</dbReference>
<evidence type="ECO:0000256" key="1">
    <source>
        <dbReference type="PROSITE-ProRule" id="PRU00169"/>
    </source>
</evidence>
<dbReference type="Proteomes" id="UP000184364">
    <property type="component" value="Unassembled WGS sequence"/>
</dbReference>
<keyword evidence="5" id="KW-1185">Reference proteome</keyword>
<protein>
    <submittedName>
        <fullName evidence="4">Two component transcriptional regulator, LytTR family</fullName>
    </submittedName>
</protein>
<dbReference type="SUPFAM" id="SSF52172">
    <property type="entry name" value="CheY-like"/>
    <property type="match status" value="1"/>
</dbReference>
<evidence type="ECO:0000313" key="5">
    <source>
        <dbReference type="Proteomes" id="UP000184364"/>
    </source>
</evidence>
<dbReference type="Gene3D" id="3.40.50.2300">
    <property type="match status" value="1"/>
</dbReference>
<dbReference type="EMBL" id="FRAV01000011">
    <property type="protein sequence ID" value="SHL06466.1"/>
    <property type="molecule type" value="Genomic_DNA"/>
</dbReference>
<keyword evidence="1" id="KW-0597">Phosphoprotein</keyword>
<dbReference type="STRING" id="1302687.SAMN05444267_101141"/>
<dbReference type="OrthoDB" id="2168082at2"/>
<dbReference type="Gene3D" id="2.40.50.1020">
    <property type="entry name" value="LytTr DNA-binding domain"/>
    <property type="match status" value="1"/>
</dbReference>
<name>A0A1M6XKN5_9FLAO</name>
<sequence length="254" mass="29513">MKIIIIEDETLVAEDLYSTLMQIKPDIELQAVLSSVSESIEYFSNHPQPDLIFSDIQLGDGLSFQIFSHIEINVPIVFCTAFDDYAIEAFQTNGIDYILKPYDKNVLDKAIQKYSLLKTALAKDVIQQYDAVMKVLDSYKLQETGTFMIKHRDRYLPVGLDKIAMFYLEDEVCRLYLFSGKIYFIPDTLEEVESKIGSNFFRANRQFLINKEAVLEALEYFPRKLKLQLKLSFDKEIIVSKEKKTKLLKWLNDV</sequence>
<dbReference type="GO" id="GO:0003677">
    <property type="term" value="F:DNA binding"/>
    <property type="evidence" value="ECO:0007669"/>
    <property type="project" value="InterPro"/>
</dbReference>
<dbReference type="AlphaFoldDB" id="A0A1M6XKN5"/>
<dbReference type="PROSITE" id="PS50930">
    <property type="entry name" value="HTH_LYTTR"/>
    <property type="match status" value="1"/>
</dbReference>
<dbReference type="GO" id="GO:0000156">
    <property type="term" value="F:phosphorelay response regulator activity"/>
    <property type="evidence" value="ECO:0007669"/>
    <property type="project" value="InterPro"/>
</dbReference>
<organism evidence="4 5">
    <name type="scientific">Chryseobacterium polytrichastri</name>
    <dbReference type="NCBI Taxonomy" id="1302687"/>
    <lineage>
        <taxon>Bacteria</taxon>
        <taxon>Pseudomonadati</taxon>
        <taxon>Bacteroidota</taxon>
        <taxon>Flavobacteriia</taxon>
        <taxon>Flavobacteriales</taxon>
        <taxon>Weeksellaceae</taxon>
        <taxon>Chryseobacterium group</taxon>
        <taxon>Chryseobacterium</taxon>
    </lineage>
</organism>
<dbReference type="InterPro" id="IPR046947">
    <property type="entry name" value="LytR-like"/>
</dbReference>
<dbReference type="SMART" id="SM00448">
    <property type="entry name" value="REC"/>
    <property type="match status" value="1"/>
</dbReference>
<dbReference type="FunFam" id="3.40.50.2300:FF:000361">
    <property type="entry name" value="Two-component system response regulator"/>
    <property type="match status" value="1"/>
</dbReference>
<gene>
    <name evidence="4" type="ORF">SAMN05444267_101141</name>
</gene>
<accession>A0A1M6XKN5</accession>
<feature type="domain" description="HTH LytTR-type" evidence="3">
    <location>
        <begin position="147"/>
        <end position="253"/>
    </location>
</feature>
<dbReference type="Pfam" id="PF00072">
    <property type="entry name" value="Response_reg"/>
    <property type="match status" value="1"/>
</dbReference>
<dbReference type="RefSeq" id="WP_073292576.1">
    <property type="nucleotide sequence ID" value="NZ_FRAV01000011.1"/>
</dbReference>
<reference evidence="5" key="1">
    <citation type="submission" date="2016-11" db="EMBL/GenBank/DDBJ databases">
        <authorList>
            <person name="Varghese N."/>
            <person name="Submissions S."/>
        </authorList>
    </citation>
    <scope>NUCLEOTIDE SEQUENCE [LARGE SCALE GENOMIC DNA]</scope>
    <source>
        <strain evidence="5">DSM 26899</strain>
    </source>
</reference>
<dbReference type="InterPro" id="IPR011006">
    <property type="entry name" value="CheY-like_superfamily"/>
</dbReference>
<proteinExistence type="predicted"/>
<evidence type="ECO:0000313" key="4">
    <source>
        <dbReference type="EMBL" id="SHL06466.1"/>
    </source>
</evidence>
<evidence type="ECO:0000259" key="3">
    <source>
        <dbReference type="PROSITE" id="PS50930"/>
    </source>
</evidence>
<dbReference type="SMART" id="SM00850">
    <property type="entry name" value="LytTR"/>
    <property type="match status" value="1"/>
</dbReference>
<dbReference type="InterPro" id="IPR001789">
    <property type="entry name" value="Sig_transdc_resp-reg_receiver"/>
</dbReference>
<feature type="domain" description="Response regulatory" evidence="2">
    <location>
        <begin position="2"/>
        <end position="115"/>
    </location>
</feature>
<dbReference type="Pfam" id="PF04397">
    <property type="entry name" value="LytTR"/>
    <property type="match status" value="1"/>
</dbReference>
<feature type="modified residue" description="4-aspartylphosphate" evidence="1">
    <location>
        <position position="55"/>
    </location>
</feature>
<dbReference type="PROSITE" id="PS50110">
    <property type="entry name" value="RESPONSE_REGULATORY"/>
    <property type="match status" value="1"/>
</dbReference>
<dbReference type="InterPro" id="IPR007492">
    <property type="entry name" value="LytTR_DNA-bd_dom"/>
</dbReference>